<evidence type="ECO:0000313" key="2">
    <source>
        <dbReference type="Proteomes" id="UP000309997"/>
    </source>
</evidence>
<evidence type="ECO:0000313" key="1">
    <source>
        <dbReference type="EMBL" id="KAL3570258.1"/>
    </source>
</evidence>
<sequence>MNTSVIFFLLFPQGKGVEDTRPDSFVVSETHDTLDTPTVTAEVLENLTDTLLMLISWRVVLFPPGMSFNLAVSSLCGANTILAVLMIEEYCAFAYAA</sequence>
<proteinExistence type="predicted"/>
<dbReference type="Proteomes" id="UP000309997">
    <property type="component" value="Unassembled WGS sequence"/>
</dbReference>
<protein>
    <submittedName>
        <fullName evidence="1">Uncharacterized protein</fullName>
    </submittedName>
</protein>
<keyword evidence="2" id="KW-1185">Reference proteome</keyword>
<gene>
    <name evidence="1" type="ORF">D5086_027507</name>
</gene>
<reference evidence="1 2" key="1">
    <citation type="journal article" date="2024" name="Plant Biotechnol. J.">
        <title>Genome and CRISPR/Cas9 system of a widespread forest tree (Populus alba) in the world.</title>
        <authorList>
            <person name="Liu Y.J."/>
            <person name="Jiang P.F."/>
            <person name="Han X.M."/>
            <person name="Li X.Y."/>
            <person name="Wang H.M."/>
            <person name="Wang Y.J."/>
            <person name="Wang X.X."/>
            <person name="Zeng Q.Y."/>
        </authorList>
    </citation>
    <scope>NUCLEOTIDE SEQUENCE [LARGE SCALE GENOMIC DNA]</scope>
    <source>
        <strain evidence="2">cv. PAL-ZL1</strain>
    </source>
</reference>
<name>A0ACC4AWU5_POPAL</name>
<organism evidence="1 2">
    <name type="scientific">Populus alba</name>
    <name type="common">White poplar</name>
    <dbReference type="NCBI Taxonomy" id="43335"/>
    <lineage>
        <taxon>Eukaryota</taxon>
        <taxon>Viridiplantae</taxon>
        <taxon>Streptophyta</taxon>
        <taxon>Embryophyta</taxon>
        <taxon>Tracheophyta</taxon>
        <taxon>Spermatophyta</taxon>
        <taxon>Magnoliopsida</taxon>
        <taxon>eudicotyledons</taxon>
        <taxon>Gunneridae</taxon>
        <taxon>Pentapetalae</taxon>
        <taxon>rosids</taxon>
        <taxon>fabids</taxon>
        <taxon>Malpighiales</taxon>
        <taxon>Salicaceae</taxon>
        <taxon>Saliceae</taxon>
        <taxon>Populus</taxon>
    </lineage>
</organism>
<dbReference type="EMBL" id="RCHU02000015">
    <property type="protein sequence ID" value="KAL3570258.1"/>
    <property type="molecule type" value="Genomic_DNA"/>
</dbReference>
<accession>A0ACC4AWU5</accession>
<comment type="caution">
    <text evidence="1">The sequence shown here is derived from an EMBL/GenBank/DDBJ whole genome shotgun (WGS) entry which is preliminary data.</text>
</comment>